<evidence type="ECO:0000256" key="4">
    <source>
        <dbReference type="HAMAP-Rule" id="MF_00528"/>
    </source>
</evidence>
<dbReference type="GO" id="GO:0036218">
    <property type="term" value="F:dTTP diphosphatase activity"/>
    <property type="evidence" value="ECO:0007669"/>
    <property type="project" value="RHEA"/>
</dbReference>
<dbReference type="EMBL" id="FN650140">
    <property type="protein sequence ID" value="CBJ13658.1"/>
    <property type="molecule type" value="Genomic_DNA"/>
</dbReference>
<dbReference type="GeneID" id="40927387"/>
<dbReference type="AlphaFoldDB" id="D3HMG9"/>
<comment type="caution">
    <text evidence="4">Lacks conserved residue(s) required for the propagation of feature annotation.</text>
</comment>
<keyword evidence="6" id="KW-1185">Reference proteome</keyword>
<comment type="similarity">
    <text evidence="4">Belongs to the Maf family. YhdE subfamily.</text>
</comment>
<accession>D3HMG9</accession>
<dbReference type="InterPro" id="IPR003697">
    <property type="entry name" value="Maf-like"/>
</dbReference>
<dbReference type="GO" id="GO:0005737">
    <property type="term" value="C:cytoplasm"/>
    <property type="evidence" value="ECO:0007669"/>
    <property type="project" value="UniProtKB-SubCell"/>
</dbReference>
<dbReference type="InterPro" id="IPR029001">
    <property type="entry name" value="ITPase-like_fam"/>
</dbReference>
<evidence type="ECO:0000313" key="6">
    <source>
        <dbReference type="Proteomes" id="UP000001060"/>
    </source>
</evidence>
<keyword evidence="2 4" id="KW-0378">Hydrolase</keyword>
<dbReference type="KEGG" id="llo:LLO_3203"/>
<dbReference type="GO" id="GO:0009117">
    <property type="term" value="P:nucleotide metabolic process"/>
    <property type="evidence" value="ECO:0007669"/>
    <property type="project" value="UniProtKB-KW"/>
</dbReference>
<dbReference type="HOGENOM" id="CLU_040416_0_0_6"/>
<dbReference type="EC" id="3.6.1.9" evidence="4"/>
<dbReference type="SUPFAM" id="SSF52972">
    <property type="entry name" value="ITPase-like"/>
    <property type="match status" value="1"/>
</dbReference>
<dbReference type="PANTHER" id="PTHR43213">
    <property type="entry name" value="BIFUNCTIONAL DTTP/UTP PYROPHOSPHATASE/METHYLTRANSFERASE PROTEIN-RELATED"/>
    <property type="match status" value="1"/>
</dbReference>
<reference evidence="5 6" key="1">
    <citation type="journal article" date="2010" name="PLoS Genet.">
        <title>Analysis of the Legionella longbeachae genome and transcriptome uncovers unique strategies to cause Legionnaires' disease.</title>
        <authorList>
            <person name="Cazalet C."/>
            <person name="Gomez-Valero L."/>
            <person name="Rusniok C."/>
            <person name="Lomma M."/>
            <person name="Dervins-Ravault D."/>
            <person name="Newton H."/>
            <person name="Sansom F."/>
            <person name="Jarraud S."/>
            <person name="Zidane N."/>
            <person name="Ma L."/>
            <person name="Bouchier C."/>
            <person name="Etienne J."/>
            <person name="Hartland E."/>
            <person name="Buchrieser C."/>
        </authorList>
    </citation>
    <scope>NUCLEOTIDE SEQUENCE [LARGE SCALE GENOMIC DNA]</scope>
    <source>
        <strain evidence="5 6">NSW150</strain>
    </source>
</reference>
<dbReference type="OrthoDB" id="9807767at2"/>
<dbReference type="eggNOG" id="COG0424">
    <property type="taxonomic scope" value="Bacteria"/>
</dbReference>
<dbReference type="GO" id="GO:0036221">
    <property type="term" value="F:UTP diphosphatase activity"/>
    <property type="evidence" value="ECO:0007669"/>
    <property type="project" value="RHEA"/>
</dbReference>
<dbReference type="HAMAP" id="MF_00528">
    <property type="entry name" value="Maf"/>
    <property type="match status" value="1"/>
</dbReference>
<dbReference type="Proteomes" id="UP000001060">
    <property type="component" value="Chromosome"/>
</dbReference>
<keyword evidence="4" id="KW-0963">Cytoplasm</keyword>
<evidence type="ECO:0000313" key="5">
    <source>
        <dbReference type="EMBL" id="CBJ13658.1"/>
    </source>
</evidence>
<evidence type="ECO:0000256" key="1">
    <source>
        <dbReference type="ARBA" id="ARBA00001968"/>
    </source>
</evidence>
<keyword evidence="3 4" id="KW-0546">Nucleotide metabolism</keyword>
<dbReference type="Pfam" id="PF02545">
    <property type="entry name" value="Maf"/>
    <property type="match status" value="1"/>
</dbReference>
<sequence>MKSNAQLKIILASASPRRLQILQHHGLTAVVMPADIEEIRQEDEEAKEYVTRLAREKAQTILSQGAIEDVDLILAADTTVAYQEHILEKPRDHEDASRMLHLLSGNSHEVYTGYALIFLPEQQWCVNYVTTHITFHSLTEQQIKNYIDSGDPFDKAGGYGIQQVRDSFVKEIKGSYYNVMGLPIEEILKKISLREFNSFES</sequence>
<organism evidence="5 6">
    <name type="scientific">Legionella longbeachae serogroup 1 (strain NSW150)</name>
    <dbReference type="NCBI Taxonomy" id="661367"/>
    <lineage>
        <taxon>Bacteria</taxon>
        <taxon>Pseudomonadati</taxon>
        <taxon>Pseudomonadota</taxon>
        <taxon>Gammaproteobacteria</taxon>
        <taxon>Legionellales</taxon>
        <taxon>Legionellaceae</taxon>
        <taxon>Legionella</taxon>
    </lineage>
</organism>
<dbReference type="CDD" id="cd00555">
    <property type="entry name" value="Maf"/>
    <property type="match status" value="1"/>
</dbReference>
<name>D3HMG9_LEGLN</name>
<comment type="catalytic activity">
    <reaction evidence="4">
        <text>dTTP + H2O = dTMP + diphosphate + H(+)</text>
        <dbReference type="Rhea" id="RHEA:28534"/>
        <dbReference type="ChEBI" id="CHEBI:15377"/>
        <dbReference type="ChEBI" id="CHEBI:15378"/>
        <dbReference type="ChEBI" id="CHEBI:33019"/>
        <dbReference type="ChEBI" id="CHEBI:37568"/>
        <dbReference type="ChEBI" id="CHEBI:63528"/>
        <dbReference type="EC" id="3.6.1.9"/>
    </reaction>
</comment>
<comment type="cofactor">
    <cofactor evidence="1 4">
        <name>a divalent metal cation</name>
        <dbReference type="ChEBI" id="CHEBI:60240"/>
    </cofactor>
</comment>
<feature type="site" description="Important for substrate specificity" evidence="4">
    <location>
        <position position="17"/>
    </location>
</feature>
<gene>
    <name evidence="5" type="primary">yhdE</name>
    <name evidence="5" type="ordered locus">LLO_3203</name>
</gene>
<feature type="active site" description="Proton acceptor" evidence="4">
    <location>
        <position position="77"/>
    </location>
</feature>
<proteinExistence type="inferred from homology"/>
<comment type="catalytic activity">
    <reaction evidence="4">
        <text>UTP + H2O = UMP + diphosphate + H(+)</text>
        <dbReference type="Rhea" id="RHEA:29395"/>
        <dbReference type="ChEBI" id="CHEBI:15377"/>
        <dbReference type="ChEBI" id="CHEBI:15378"/>
        <dbReference type="ChEBI" id="CHEBI:33019"/>
        <dbReference type="ChEBI" id="CHEBI:46398"/>
        <dbReference type="ChEBI" id="CHEBI:57865"/>
        <dbReference type="EC" id="3.6.1.9"/>
    </reaction>
</comment>
<dbReference type="STRING" id="661367.LLO_3203"/>
<dbReference type="PIRSF" id="PIRSF006305">
    <property type="entry name" value="Maf"/>
    <property type="match status" value="1"/>
</dbReference>
<protein>
    <recommendedName>
        <fullName evidence="4">dTTP/UTP pyrophosphatase</fullName>
        <shortName evidence="4">dTTPase/UTPase</shortName>
        <ecNumber evidence="4">3.6.1.9</ecNumber>
    </recommendedName>
    <alternativeName>
        <fullName evidence="4">Nucleoside triphosphate pyrophosphatase</fullName>
    </alternativeName>
    <alternativeName>
        <fullName evidence="4">Nucleotide pyrophosphatase</fullName>
        <shortName evidence="4">Nucleotide PPase</shortName>
    </alternativeName>
</protein>
<dbReference type="Gene3D" id="3.90.950.10">
    <property type="match status" value="1"/>
</dbReference>
<dbReference type="RefSeq" id="WP_003634375.1">
    <property type="nucleotide sequence ID" value="NC_013861.1"/>
</dbReference>
<dbReference type="PANTHER" id="PTHR43213:SF5">
    <property type="entry name" value="BIFUNCTIONAL DTTP_UTP PYROPHOSPHATASE_METHYLTRANSFERASE PROTEIN-RELATED"/>
    <property type="match status" value="1"/>
</dbReference>
<dbReference type="NCBIfam" id="TIGR00172">
    <property type="entry name" value="maf"/>
    <property type="match status" value="1"/>
</dbReference>
<comment type="subcellular location">
    <subcellularLocation>
        <location evidence="4">Cytoplasm</location>
    </subcellularLocation>
</comment>
<evidence type="ECO:0000256" key="3">
    <source>
        <dbReference type="ARBA" id="ARBA00023080"/>
    </source>
</evidence>
<feature type="site" description="Important for substrate specificity" evidence="4">
    <location>
        <position position="78"/>
    </location>
</feature>
<evidence type="ECO:0000256" key="2">
    <source>
        <dbReference type="ARBA" id="ARBA00022801"/>
    </source>
</evidence>
<feature type="site" description="Important for substrate specificity" evidence="4">
    <location>
        <position position="162"/>
    </location>
</feature>
<comment type="function">
    <text evidence="4">Nucleoside triphosphate pyrophosphatase that hydrolyzes dTTP and UTP. May have a dual role in cell division arrest and in preventing the incorporation of modified nucleotides into cellular nucleic acids.</text>
</comment>